<protein>
    <recommendedName>
        <fullName evidence="6">S-protein homolog</fullName>
    </recommendedName>
</protein>
<evidence type="ECO:0000256" key="5">
    <source>
        <dbReference type="ARBA" id="ARBA00022729"/>
    </source>
</evidence>
<keyword evidence="8" id="KW-1185">Reference proteome</keyword>
<dbReference type="EMBL" id="CAMGYJ010000005">
    <property type="protein sequence ID" value="CAI0418016.1"/>
    <property type="molecule type" value="Genomic_DNA"/>
</dbReference>
<dbReference type="Proteomes" id="UP001154282">
    <property type="component" value="Unassembled WGS sequence"/>
</dbReference>
<sequence>MWKFVRNLQAAVVLATIAMAVMAHPSTQQAVTKLHVKNELCGLRLIVHCASKDDDLRAHVLDTGSAFSWEFESVNFIRTTVFWCNLAVRNNHLSFTAYNAAKYNRHDHWVVNEKGVFTEGHRLISEWRYGALSVDKSHCNGIFLKDFITQNSPIPQEDSSVADWTDNNGNWDWPKLQTLLPPNILSLIAGIEPPKSNLGEDKCIWGLERDERFRLKSAYKPAAGQLETTEEGFWKKLWRWKGLSRTKHFL</sequence>
<feature type="chain" id="PRO_5043098858" description="S-protein homolog" evidence="6">
    <location>
        <begin position="24"/>
        <end position="250"/>
    </location>
</feature>
<proteinExistence type="inferred from homology"/>
<gene>
    <name evidence="7" type="ORF">LITE_LOCUS17515</name>
</gene>
<evidence type="ECO:0000256" key="4">
    <source>
        <dbReference type="ARBA" id="ARBA00022525"/>
    </source>
</evidence>
<dbReference type="GO" id="GO:0005576">
    <property type="term" value="C:extracellular region"/>
    <property type="evidence" value="ECO:0007669"/>
    <property type="project" value="UniProtKB-SubCell"/>
</dbReference>
<evidence type="ECO:0000256" key="6">
    <source>
        <dbReference type="RuleBase" id="RU367044"/>
    </source>
</evidence>
<evidence type="ECO:0000256" key="1">
    <source>
        <dbReference type="ARBA" id="ARBA00004613"/>
    </source>
</evidence>
<dbReference type="Pfam" id="PF05938">
    <property type="entry name" value="Self-incomp_S1"/>
    <property type="match status" value="1"/>
</dbReference>
<name>A0AAV0KAX6_9ROSI</name>
<keyword evidence="5 6" id="KW-0732">Signal</keyword>
<keyword evidence="3 6" id="KW-0713">Self-incompatibility</keyword>
<dbReference type="PANTHER" id="PTHR31232">
    <property type="match status" value="1"/>
</dbReference>
<evidence type="ECO:0000256" key="2">
    <source>
        <dbReference type="ARBA" id="ARBA00005581"/>
    </source>
</evidence>
<evidence type="ECO:0000313" key="7">
    <source>
        <dbReference type="EMBL" id="CAI0418016.1"/>
    </source>
</evidence>
<comment type="similarity">
    <text evidence="2 6">Belongs to the plant self-incompatibility (S1) protein family.</text>
</comment>
<comment type="caution">
    <text evidence="7">The sequence shown here is derived from an EMBL/GenBank/DDBJ whole genome shotgun (WGS) entry which is preliminary data.</text>
</comment>
<keyword evidence="4 6" id="KW-0964">Secreted</keyword>
<accession>A0AAV0KAX6</accession>
<evidence type="ECO:0000256" key="3">
    <source>
        <dbReference type="ARBA" id="ARBA00022471"/>
    </source>
</evidence>
<reference evidence="7" key="1">
    <citation type="submission" date="2022-08" db="EMBL/GenBank/DDBJ databases">
        <authorList>
            <person name="Gutierrez-Valencia J."/>
        </authorList>
    </citation>
    <scope>NUCLEOTIDE SEQUENCE</scope>
</reference>
<organism evidence="7 8">
    <name type="scientific">Linum tenue</name>
    <dbReference type="NCBI Taxonomy" id="586396"/>
    <lineage>
        <taxon>Eukaryota</taxon>
        <taxon>Viridiplantae</taxon>
        <taxon>Streptophyta</taxon>
        <taxon>Embryophyta</taxon>
        <taxon>Tracheophyta</taxon>
        <taxon>Spermatophyta</taxon>
        <taxon>Magnoliopsida</taxon>
        <taxon>eudicotyledons</taxon>
        <taxon>Gunneridae</taxon>
        <taxon>Pentapetalae</taxon>
        <taxon>rosids</taxon>
        <taxon>fabids</taxon>
        <taxon>Malpighiales</taxon>
        <taxon>Linaceae</taxon>
        <taxon>Linum</taxon>
    </lineage>
</organism>
<dbReference type="AlphaFoldDB" id="A0AAV0KAX6"/>
<dbReference type="GO" id="GO:0060320">
    <property type="term" value="P:rejection of self pollen"/>
    <property type="evidence" value="ECO:0007669"/>
    <property type="project" value="UniProtKB-KW"/>
</dbReference>
<dbReference type="InterPro" id="IPR010264">
    <property type="entry name" value="Self-incomp_S1"/>
</dbReference>
<evidence type="ECO:0000313" key="8">
    <source>
        <dbReference type="Proteomes" id="UP001154282"/>
    </source>
</evidence>
<feature type="signal peptide" evidence="6">
    <location>
        <begin position="1"/>
        <end position="23"/>
    </location>
</feature>
<comment type="subcellular location">
    <subcellularLocation>
        <location evidence="1 6">Secreted</location>
    </subcellularLocation>
</comment>
<dbReference type="PANTHER" id="PTHR31232:SF156">
    <property type="entry name" value="PLANT SELF-INCOMPATIBILITY PROTEIN S1 FAMILY-RELATED"/>
    <property type="match status" value="1"/>
</dbReference>